<protein>
    <submittedName>
        <fullName evidence="3">Short chain dehydrogenase citE-like protein</fullName>
    </submittedName>
</protein>
<evidence type="ECO:0000313" key="4">
    <source>
        <dbReference type="Proteomes" id="UP001338125"/>
    </source>
</evidence>
<proteinExistence type="inferred from homology"/>
<comment type="similarity">
    <text evidence="1">Belongs to the short-chain dehydrogenases/reductases (SDR) family.</text>
</comment>
<dbReference type="InterPro" id="IPR002347">
    <property type="entry name" value="SDR_fam"/>
</dbReference>
<dbReference type="PANTHER" id="PTHR42901:SF1">
    <property type="entry name" value="ALCOHOL DEHYDROGENASE"/>
    <property type="match status" value="1"/>
</dbReference>
<dbReference type="Pfam" id="PF00106">
    <property type="entry name" value="adh_short"/>
    <property type="match status" value="1"/>
</dbReference>
<evidence type="ECO:0000313" key="3">
    <source>
        <dbReference type="EMBL" id="KAK5994178.1"/>
    </source>
</evidence>
<dbReference type="Proteomes" id="UP001338125">
    <property type="component" value="Unassembled WGS sequence"/>
</dbReference>
<name>A0ABR0SPY3_9HYPO</name>
<dbReference type="PANTHER" id="PTHR42901">
    <property type="entry name" value="ALCOHOL DEHYDROGENASE"/>
    <property type="match status" value="1"/>
</dbReference>
<keyword evidence="2" id="KW-0560">Oxidoreductase</keyword>
<keyword evidence="4" id="KW-1185">Reference proteome</keyword>
<organism evidence="3 4">
    <name type="scientific">Cladobotryum mycophilum</name>
    <dbReference type="NCBI Taxonomy" id="491253"/>
    <lineage>
        <taxon>Eukaryota</taxon>
        <taxon>Fungi</taxon>
        <taxon>Dikarya</taxon>
        <taxon>Ascomycota</taxon>
        <taxon>Pezizomycotina</taxon>
        <taxon>Sordariomycetes</taxon>
        <taxon>Hypocreomycetidae</taxon>
        <taxon>Hypocreales</taxon>
        <taxon>Hypocreaceae</taxon>
        <taxon>Cladobotryum</taxon>
    </lineage>
</organism>
<sequence length="313" mass="34217">MLPTPWRYLVPPDNASRATLTSEEALALAKDKLMHHQLFTSTIHHDVYSTIDPSSPELTQVGRVVLITEATSPIAAEHARYFAKAGARAIILTSRRMENLEALRSELATKYPSTEVGAAYCSFTLEEEVAHLLGNAISKFGSLDVIISCAAPTPSFKKIGESDMQEWWRDLETGVKPLFMLSRFAANLTGTPVTLINVTSVTGLETIPTRSNYAIGQSVGCQHPNIRAFNLHPGYVAGDGQAGRLESTKRDTPTLSAGVSLYLTTPQADFLRGRFMSANWDIADLEERKEEIVGQNLLTTYLRTNVGPGGHLT</sequence>
<reference evidence="3 4" key="1">
    <citation type="submission" date="2024-01" db="EMBL/GenBank/DDBJ databases">
        <title>Complete genome of Cladobotryum mycophilum ATHUM6906.</title>
        <authorList>
            <person name="Christinaki A.C."/>
            <person name="Myridakis A.I."/>
            <person name="Kouvelis V.N."/>
        </authorList>
    </citation>
    <scope>NUCLEOTIDE SEQUENCE [LARGE SCALE GENOMIC DNA]</scope>
    <source>
        <strain evidence="3 4">ATHUM6906</strain>
    </source>
</reference>
<evidence type="ECO:0000256" key="1">
    <source>
        <dbReference type="ARBA" id="ARBA00006484"/>
    </source>
</evidence>
<dbReference type="InterPro" id="IPR036291">
    <property type="entry name" value="NAD(P)-bd_dom_sf"/>
</dbReference>
<dbReference type="EMBL" id="JAVFKD010000012">
    <property type="protein sequence ID" value="KAK5994178.1"/>
    <property type="molecule type" value="Genomic_DNA"/>
</dbReference>
<dbReference type="SUPFAM" id="SSF51735">
    <property type="entry name" value="NAD(P)-binding Rossmann-fold domains"/>
    <property type="match status" value="1"/>
</dbReference>
<dbReference type="CDD" id="cd05233">
    <property type="entry name" value="SDR_c"/>
    <property type="match status" value="1"/>
</dbReference>
<gene>
    <name evidence="3" type="ORF">PT974_07621</name>
</gene>
<evidence type="ECO:0000256" key="2">
    <source>
        <dbReference type="ARBA" id="ARBA00023002"/>
    </source>
</evidence>
<comment type="caution">
    <text evidence="3">The sequence shown here is derived from an EMBL/GenBank/DDBJ whole genome shotgun (WGS) entry which is preliminary data.</text>
</comment>
<dbReference type="Gene3D" id="3.40.50.720">
    <property type="entry name" value="NAD(P)-binding Rossmann-like Domain"/>
    <property type="match status" value="1"/>
</dbReference>
<accession>A0ABR0SPY3</accession>